<keyword evidence="2" id="KW-1185">Reference proteome</keyword>
<dbReference type="AlphaFoldDB" id="A0AAV2BEM7"/>
<sequence>MAIQTEETSKNLTDKNLANLKKGNIIESIKVRILDASVKSTKNYEKGYNKKESTVDIKKLRGNEKQMIENTN</sequence>
<evidence type="ECO:0000313" key="2">
    <source>
        <dbReference type="Proteomes" id="UP001497382"/>
    </source>
</evidence>
<reference evidence="1 2" key="1">
    <citation type="submission" date="2024-04" db="EMBL/GenBank/DDBJ databases">
        <authorList>
            <person name="Rising A."/>
            <person name="Reimegard J."/>
            <person name="Sonavane S."/>
            <person name="Akerstrom W."/>
            <person name="Nylinder S."/>
            <person name="Hedman E."/>
            <person name="Kallberg Y."/>
        </authorList>
    </citation>
    <scope>NUCLEOTIDE SEQUENCE [LARGE SCALE GENOMIC DNA]</scope>
</reference>
<feature type="non-terminal residue" evidence="1">
    <location>
        <position position="72"/>
    </location>
</feature>
<organism evidence="1 2">
    <name type="scientific">Larinioides sclopetarius</name>
    <dbReference type="NCBI Taxonomy" id="280406"/>
    <lineage>
        <taxon>Eukaryota</taxon>
        <taxon>Metazoa</taxon>
        <taxon>Ecdysozoa</taxon>
        <taxon>Arthropoda</taxon>
        <taxon>Chelicerata</taxon>
        <taxon>Arachnida</taxon>
        <taxon>Araneae</taxon>
        <taxon>Araneomorphae</taxon>
        <taxon>Entelegynae</taxon>
        <taxon>Araneoidea</taxon>
        <taxon>Araneidae</taxon>
        <taxon>Larinioides</taxon>
    </lineage>
</organism>
<evidence type="ECO:0000313" key="1">
    <source>
        <dbReference type="EMBL" id="CAL1294392.1"/>
    </source>
</evidence>
<protein>
    <submittedName>
        <fullName evidence="1">Uncharacterized protein</fullName>
    </submittedName>
</protein>
<gene>
    <name evidence="1" type="ORF">LARSCL_LOCUS18682</name>
</gene>
<proteinExistence type="predicted"/>
<dbReference type="Proteomes" id="UP001497382">
    <property type="component" value="Unassembled WGS sequence"/>
</dbReference>
<dbReference type="EMBL" id="CAXIEN010000345">
    <property type="protein sequence ID" value="CAL1294392.1"/>
    <property type="molecule type" value="Genomic_DNA"/>
</dbReference>
<accession>A0AAV2BEM7</accession>
<name>A0AAV2BEM7_9ARAC</name>
<comment type="caution">
    <text evidence="1">The sequence shown here is derived from an EMBL/GenBank/DDBJ whole genome shotgun (WGS) entry which is preliminary data.</text>
</comment>